<gene>
    <name evidence="2" type="ORF">M9Y10_025681</name>
</gene>
<feature type="coiled-coil region" evidence="1">
    <location>
        <begin position="188"/>
        <end position="215"/>
    </location>
</feature>
<accession>A0ABR2H9B9</accession>
<dbReference type="EMBL" id="JAPFFF010000037">
    <property type="protein sequence ID" value="KAK8842815.1"/>
    <property type="molecule type" value="Genomic_DNA"/>
</dbReference>
<feature type="coiled-coil region" evidence="1">
    <location>
        <begin position="243"/>
        <end position="397"/>
    </location>
</feature>
<protein>
    <submittedName>
        <fullName evidence="2">Uncharacterized protein</fullName>
    </submittedName>
</protein>
<evidence type="ECO:0000256" key="1">
    <source>
        <dbReference type="SAM" id="Coils"/>
    </source>
</evidence>
<feature type="coiled-coil region" evidence="1">
    <location>
        <begin position="23"/>
        <end position="131"/>
    </location>
</feature>
<evidence type="ECO:0000313" key="3">
    <source>
        <dbReference type="Proteomes" id="UP001470230"/>
    </source>
</evidence>
<feature type="coiled-coil region" evidence="1">
    <location>
        <begin position="440"/>
        <end position="474"/>
    </location>
</feature>
<sequence>MENSPTKCNINPKKTNLNENDQITNLNTQISLLRTQKTQLEDQIHAQSQQIKNLNQKMFQLQKTFAENRFNSEQDYSLYVKTEKELKQSNESLKSENELLKNEKKIIQISYNQLKDQYSKLKKKQEEQESYYDHLSKNMDLKLSEVTEERDNLFFELSQKKDSEKAFNEFKSVINDLKIQNQKLFDKNGSLTETIERISKENEQLRSQLDSAYNNNNSFFNLLESENSIQKLQDTIENDSLRESALVLSLEKAENTIKKLESQNLSLKNEIENLQKSLPSELVNIKKQYNESQDLISNLNERISNMTLQISAIRQENKRLKKRLQASEQRNTNLELDQLTSMPALQNKIKELEKSSNEQQQTIKTMKELQLKIEEENDQLKLKNSQLSIQNDQLIKEKNDINLRFDPDTAKKVQKLLKKLNQLQYDFFHEDEGLFKHYTERQYRDIIITLKQQLEDAQRTKNLLLKERNEYRKNLNEQLVKQANVV</sequence>
<keyword evidence="1" id="KW-0175">Coiled coil</keyword>
<reference evidence="2 3" key="1">
    <citation type="submission" date="2024-04" db="EMBL/GenBank/DDBJ databases">
        <title>Tritrichomonas musculus Genome.</title>
        <authorList>
            <person name="Alves-Ferreira E."/>
            <person name="Grigg M."/>
            <person name="Lorenzi H."/>
            <person name="Galac M."/>
        </authorList>
    </citation>
    <scope>NUCLEOTIDE SEQUENCE [LARGE SCALE GENOMIC DNA]</scope>
    <source>
        <strain evidence="2 3">EAF2021</strain>
    </source>
</reference>
<keyword evidence="3" id="KW-1185">Reference proteome</keyword>
<name>A0ABR2H9B9_9EUKA</name>
<dbReference type="Proteomes" id="UP001470230">
    <property type="component" value="Unassembled WGS sequence"/>
</dbReference>
<proteinExistence type="predicted"/>
<comment type="caution">
    <text evidence="2">The sequence shown here is derived from an EMBL/GenBank/DDBJ whole genome shotgun (WGS) entry which is preliminary data.</text>
</comment>
<evidence type="ECO:0000313" key="2">
    <source>
        <dbReference type="EMBL" id="KAK8842815.1"/>
    </source>
</evidence>
<organism evidence="2 3">
    <name type="scientific">Tritrichomonas musculus</name>
    <dbReference type="NCBI Taxonomy" id="1915356"/>
    <lineage>
        <taxon>Eukaryota</taxon>
        <taxon>Metamonada</taxon>
        <taxon>Parabasalia</taxon>
        <taxon>Tritrichomonadida</taxon>
        <taxon>Tritrichomonadidae</taxon>
        <taxon>Tritrichomonas</taxon>
    </lineage>
</organism>